<name>A0ABT0MI50_9GAMM</name>
<comment type="caution">
    <text evidence="2">The sequence shown here is derived from an EMBL/GenBank/DDBJ whole genome shotgun (WGS) entry which is preliminary data.</text>
</comment>
<accession>A0ABT0MI50</accession>
<proteinExistence type="predicted"/>
<protein>
    <submittedName>
        <fullName evidence="2">Transposase</fullName>
    </submittedName>
</protein>
<feature type="domain" description="Transposase IS200-like" evidence="1">
    <location>
        <begin position="22"/>
        <end position="133"/>
    </location>
</feature>
<dbReference type="Gene3D" id="3.30.70.1290">
    <property type="entry name" value="Transposase IS200-like"/>
    <property type="match status" value="1"/>
</dbReference>
<dbReference type="NCBIfam" id="NF047646">
    <property type="entry name" value="REP_Tyr_transpos"/>
    <property type="match status" value="1"/>
</dbReference>
<evidence type="ECO:0000313" key="3">
    <source>
        <dbReference type="Proteomes" id="UP001431217"/>
    </source>
</evidence>
<dbReference type="PANTHER" id="PTHR36966">
    <property type="entry name" value="REP-ASSOCIATED TYROSINE TRANSPOSASE"/>
    <property type="match status" value="1"/>
</dbReference>
<dbReference type="SUPFAM" id="SSF143422">
    <property type="entry name" value="Transposase IS200-like"/>
    <property type="match status" value="1"/>
</dbReference>
<evidence type="ECO:0000313" key="2">
    <source>
        <dbReference type="EMBL" id="MCL1634548.1"/>
    </source>
</evidence>
<dbReference type="EMBL" id="JAMBEP010000001">
    <property type="protein sequence ID" value="MCL1634548.1"/>
    <property type="molecule type" value="Genomic_DNA"/>
</dbReference>
<dbReference type="SMART" id="SM01321">
    <property type="entry name" value="Y1_Tnp"/>
    <property type="match status" value="1"/>
</dbReference>
<organism evidence="2 3">
    <name type="scientific">Luteimonas galliterrae</name>
    <dbReference type="NCBI Taxonomy" id="2940486"/>
    <lineage>
        <taxon>Bacteria</taxon>
        <taxon>Pseudomonadati</taxon>
        <taxon>Pseudomonadota</taxon>
        <taxon>Gammaproteobacteria</taxon>
        <taxon>Lysobacterales</taxon>
        <taxon>Lysobacteraceae</taxon>
        <taxon>Luteimonas</taxon>
    </lineage>
</organism>
<dbReference type="PANTHER" id="PTHR36966:SF1">
    <property type="entry name" value="REP-ASSOCIATED TYROSINE TRANSPOSASE"/>
    <property type="match status" value="1"/>
</dbReference>
<dbReference type="InterPro" id="IPR002686">
    <property type="entry name" value="Transposase_17"/>
</dbReference>
<dbReference type="InterPro" id="IPR052715">
    <property type="entry name" value="RAYT_transposase"/>
</dbReference>
<dbReference type="Proteomes" id="UP001431217">
    <property type="component" value="Unassembled WGS sequence"/>
</dbReference>
<gene>
    <name evidence="2" type="ORF">M2650_07870</name>
</gene>
<keyword evidence="3" id="KW-1185">Reference proteome</keyword>
<sequence>MAAGVARLDAPPGMPRYRRYFAPGQTVFLTLVCHERQPLLRSEAAKRLILDALRDQRLRHPFKHHAHVLLDDHLHLLLSPAEQVTVPRLVGGFKLAVLARWPGACRLWQRRYYDHIIRDADDFARHLDYIHFNPVKHGLVAHAGAWQWSSLAAWRARGAYGSDW</sequence>
<reference evidence="2 3" key="1">
    <citation type="submission" date="2022-05" db="EMBL/GenBank/DDBJ databases">
        <title>Luteimonas sp. SX5, whole genome shotgun sequencing project.</title>
        <authorList>
            <person name="Zhao G."/>
            <person name="Shen L."/>
        </authorList>
    </citation>
    <scope>NUCLEOTIDE SEQUENCE [LARGE SCALE GENOMIC DNA]</scope>
    <source>
        <strain evidence="2 3">SX5</strain>
    </source>
</reference>
<evidence type="ECO:0000259" key="1">
    <source>
        <dbReference type="SMART" id="SM01321"/>
    </source>
</evidence>
<dbReference type="RefSeq" id="WP_249473111.1">
    <property type="nucleotide sequence ID" value="NZ_JAMBEP010000001.1"/>
</dbReference>
<dbReference type="InterPro" id="IPR036515">
    <property type="entry name" value="Transposase_17_sf"/>
</dbReference>